<feature type="compositionally biased region" description="Low complexity" evidence="2">
    <location>
        <begin position="207"/>
        <end position="218"/>
    </location>
</feature>
<feature type="region of interest" description="Disordered" evidence="2">
    <location>
        <begin position="438"/>
        <end position="477"/>
    </location>
</feature>
<dbReference type="KEGG" id="spaa:SPAPADRAFT_61690"/>
<gene>
    <name evidence="4" type="ORF">SPAPADRAFT_61690</name>
</gene>
<dbReference type="InterPro" id="IPR013783">
    <property type="entry name" value="Ig-like_fold"/>
</dbReference>
<evidence type="ECO:0000313" key="4">
    <source>
        <dbReference type="EMBL" id="EGW32629.1"/>
    </source>
</evidence>
<dbReference type="EMBL" id="GL996502">
    <property type="protein sequence ID" value="EGW32629.1"/>
    <property type="molecule type" value="Genomic_DNA"/>
</dbReference>
<dbReference type="InParanoid" id="G3AP58"/>
<feature type="compositionally biased region" description="Basic and acidic residues" evidence="2">
    <location>
        <begin position="362"/>
        <end position="391"/>
    </location>
</feature>
<name>G3AP58_SPAPN</name>
<sequence>MSYTFKWPSGPQDVVVTGSFVNWTENIPLVKQADGSFSLEVPFASSTEPILYKYVVDGVWQASQDEKITKDDSGIENNILDVDDLKALSTKAKSIIPESGLSVTQPELSTTVLPKEELKQVSVAGEPGIQIPTQPEALAAFNEVRDVDPATLNKEESPATSELTAEERKKLKKKVKRTQYKAKKKKKAAEGGAEASTEEDTEKEQTPEPLAAPVEAAVPAGINQVTQEAKAVVSEPASKFEEAKNAVVSESSTTVKAVEPEGVKEAVVSETSAAVQAAEPEGVKDAVISETSAVKAAEPEGIKEAVVSETSVAVKAAEPEGVKEAVVSETSAAVKAAEPEGVKEAVVSETSGAVASAGDQIKTLDPKATEPAEGKEVDASPVVKDEAPKTVEDEEEIIIAEGDKDAIAAAIAAGHTLEEVEPTEEQKAKLAGVVNGAKDAEGAKETAETAAKKAESTAKKAVNEASKKEVAKEEKKKGGFRRFLKKVFS</sequence>
<organism evidence="5">
    <name type="scientific">Spathaspora passalidarum (strain NRRL Y-27907 / 11-Y1)</name>
    <dbReference type="NCBI Taxonomy" id="619300"/>
    <lineage>
        <taxon>Eukaryota</taxon>
        <taxon>Fungi</taxon>
        <taxon>Dikarya</taxon>
        <taxon>Ascomycota</taxon>
        <taxon>Saccharomycotina</taxon>
        <taxon>Pichiomycetes</taxon>
        <taxon>Debaryomycetaceae</taxon>
        <taxon>Spathaspora</taxon>
    </lineage>
</organism>
<dbReference type="AlphaFoldDB" id="G3AP58"/>
<dbReference type="GO" id="GO:0031588">
    <property type="term" value="C:nucleotide-activated protein kinase complex"/>
    <property type="evidence" value="ECO:0007669"/>
    <property type="project" value="TreeGrafter"/>
</dbReference>
<feature type="compositionally biased region" description="Basic residues" evidence="2">
    <location>
        <begin position="170"/>
        <end position="187"/>
    </location>
</feature>
<dbReference type="CDD" id="cd02859">
    <property type="entry name" value="E_set_AMPKbeta_like_N"/>
    <property type="match status" value="1"/>
</dbReference>
<dbReference type="PANTHER" id="PTHR10343:SF84">
    <property type="entry name" value="5'-AMP-ACTIVATED PROTEIN KINASE SUBUNIT BETA-1"/>
    <property type="match status" value="1"/>
</dbReference>
<accession>G3AP58</accession>
<dbReference type="InterPro" id="IPR014756">
    <property type="entry name" value="Ig_E-set"/>
</dbReference>
<dbReference type="HOGENOM" id="CLU_032652_0_0_1"/>
<proteinExistence type="inferred from homology"/>
<dbReference type="STRING" id="619300.G3AP58"/>
<dbReference type="SUPFAM" id="SSF81296">
    <property type="entry name" value="E set domains"/>
    <property type="match status" value="1"/>
</dbReference>
<evidence type="ECO:0000256" key="1">
    <source>
        <dbReference type="ARBA" id="ARBA00010926"/>
    </source>
</evidence>
<comment type="similarity">
    <text evidence="1">Belongs to the 5'-AMP-activated protein kinase beta subunit family.</text>
</comment>
<dbReference type="GO" id="GO:0005737">
    <property type="term" value="C:cytoplasm"/>
    <property type="evidence" value="ECO:0007669"/>
    <property type="project" value="TreeGrafter"/>
</dbReference>
<dbReference type="GO" id="GO:0007165">
    <property type="term" value="P:signal transduction"/>
    <property type="evidence" value="ECO:0007669"/>
    <property type="project" value="TreeGrafter"/>
</dbReference>
<feature type="region of interest" description="Disordered" evidence="2">
    <location>
        <begin position="351"/>
        <end position="392"/>
    </location>
</feature>
<dbReference type="InterPro" id="IPR032640">
    <property type="entry name" value="AMPK1_CBM"/>
</dbReference>
<feature type="region of interest" description="Disordered" evidence="2">
    <location>
        <begin position="150"/>
        <end position="218"/>
    </location>
</feature>
<dbReference type="GO" id="GO:0005634">
    <property type="term" value="C:nucleus"/>
    <property type="evidence" value="ECO:0007669"/>
    <property type="project" value="TreeGrafter"/>
</dbReference>
<dbReference type="GeneID" id="18874006"/>
<dbReference type="OrthoDB" id="5976022at2759"/>
<keyword evidence="5" id="KW-1185">Reference proteome</keyword>
<dbReference type="OMA" id="TFDNWTK"/>
<protein>
    <recommendedName>
        <fullName evidence="3">AMP-activated protein kinase glycogen-binding domain-containing protein</fullName>
    </recommendedName>
</protein>
<dbReference type="Gene3D" id="2.60.40.10">
    <property type="entry name" value="Immunoglobulins"/>
    <property type="match status" value="1"/>
</dbReference>
<reference evidence="4 5" key="1">
    <citation type="journal article" date="2011" name="Proc. Natl. Acad. Sci. U.S.A.">
        <title>Comparative genomics of xylose-fermenting fungi for enhanced biofuel production.</title>
        <authorList>
            <person name="Wohlbach D.J."/>
            <person name="Kuo A."/>
            <person name="Sato T.K."/>
            <person name="Potts K.M."/>
            <person name="Salamov A.A."/>
            <person name="LaButti K.M."/>
            <person name="Sun H."/>
            <person name="Clum A."/>
            <person name="Pangilinan J.L."/>
            <person name="Lindquist E.A."/>
            <person name="Lucas S."/>
            <person name="Lapidus A."/>
            <person name="Jin M."/>
            <person name="Gunawan C."/>
            <person name="Balan V."/>
            <person name="Dale B.E."/>
            <person name="Jeffries T.W."/>
            <person name="Zinkel R."/>
            <person name="Barry K.W."/>
            <person name="Grigoriev I.V."/>
            <person name="Gasch A.P."/>
        </authorList>
    </citation>
    <scope>NUCLEOTIDE SEQUENCE [LARGE SCALE GENOMIC DNA]</scope>
    <source>
        <strain evidence="5">NRRL Y-27907 / 11-Y1</strain>
    </source>
</reference>
<dbReference type="RefSeq" id="XP_007375905.1">
    <property type="nucleotide sequence ID" value="XM_007375843.1"/>
</dbReference>
<evidence type="ECO:0000256" key="2">
    <source>
        <dbReference type="SAM" id="MobiDB-lite"/>
    </source>
</evidence>
<dbReference type="eggNOG" id="KOG1616">
    <property type="taxonomic scope" value="Eukaryota"/>
</dbReference>
<dbReference type="GO" id="GO:0019901">
    <property type="term" value="F:protein kinase binding"/>
    <property type="evidence" value="ECO:0007669"/>
    <property type="project" value="TreeGrafter"/>
</dbReference>
<dbReference type="Proteomes" id="UP000000709">
    <property type="component" value="Unassembled WGS sequence"/>
</dbReference>
<feature type="domain" description="AMP-activated protein kinase glycogen-binding" evidence="3">
    <location>
        <begin position="2"/>
        <end position="84"/>
    </location>
</feature>
<evidence type="ECO:0000259" key="3">
    <source>
        <dbReference type="Pfam" id="PF16561"/>
    </source>
</evidence>
<evidence type="ECO:0000313" key="5">
    <source>
        <dbReference type="Proteomes" id="UP000000709"/>
    </source>
</evidence>
<dbReference type="Pfam" id="PF16561">
    <property type="entry name" value="AMPK1_CBM"/>
    <property type="match status" value="1"/>
</dbReference>
<feature type="region of interest" description="Disordered" evidence="2">
    <location>
        <begin position="235"/>
        <end position="257"/>
    </location>
</feature>
<dbReference type="PANTHER" id="PTHR10343">
    <property type="entry name" value="5'-AMP-ACTIVATED PROTEIN KINASE , BETA SUBUNIT"/>
    <property type="match status" value="1"/>
</dbReference>
<dbReference type="InterPro" id="IPR050827">
    <property type="entry name" value="CRP1_MDG1_kinase"/>
</dbReference>